<accession>A0A1Y2HDM3</accession>
<proteinExistence type="predicted"/>
<dbReference type="Proteomes" id="UP000193411">
    <property type="component" value="Unassembled WGS sequence"/>
</dbReference>
<keyword evidence="2" id="KW-1185">Reference proteome</keyword>
<organism evidence="1 2">
    <name type="scientific">Catenaria anguillulae PL171</name>
    <dbReference type="NCBI Taxonomy" id="765915"/>
    <lineage>
        <taxon>Eukaryota</taxon>
        <taxon>Fungi</taxon>
        <taxon>Fungi incertae sedis</taxon>
        <taxon>Blastocladiomycota</taxon>
        <taxon>Blastocladiomycetes</taxon>
        <taxon>Blastocladiales</taxon>
        <taxon>Catenariaceae</taxon>
        <taxon>Catenaria</taxon>
    </lineage>
</organism>
<evidence type="ECO:0000313" key="1">
    <source>
        <dbReference type="EMBL" id="ORZ32676.1"/>
    </source>
</evidence>
<comment type="caution">
    <text evidence="1">The sequence shown here is derived from an EMBL/GenBank/DDBJ whole genome shotgun (WGS) entry which is preliminary data.</text>
</comment>
<name>A0A1Y2HDM3_9FUNG</name>
<dbReference type="AlphaFoldDB" id="A0A1Y2HDM3"/>
<gene>
    <name evidence="1" type="ORF">BCR44DRAFT_1231238</name>
</gene>
<sequence length="336" mass="35793">MRMVLRLEMKIRTPKAGGLPWPIESCSAPALSDPAADTRSLTLRHGSARTRFPSSGGPCRAVGHVPGLLKDIEVSTLPTCINFLSNPGPTTDEAVHPFILLLALIAVSANAQSRILTPSQCAEKLNLQRCLGLTQADLAVPRTQAESLAFIKTNICSPQCTAMWDQYTTLGTKFLEQQCGGAGASVPAEWQRPHMHRAAHMIMCTQDAQGTLCSSSLSQAAVKLNVTRPIDHGTLQPYPLAALPKDVVCSECTTKLMVVARELDEQLNAKGEAGVGIPVPFDDKAVVEKRTICREMDGAKKDNVGPAGSSATHYGAGRTAFGIVLLSLAVVSETML</sequence>
<protein>
    <submittedName>
        <fullName evidence="1">Uncharacterized protein</fullName>
    </submittedName>
</protein>
<dbReference type="EMBL" id="MCFL01000043">
    <property type="protein sequence ID" value="ORZ32676.1"/>
    <property type="molecule type" value="Genomic_DNA"/>
</dbReference>
<evidence type="ECO:0000313" key="2">
    <source>
        <dbReference type="Proteomes" id="UP000193411"/>
    </source>
</evidence>
<reference evidence="1 2" key="1">
    <citation type="submission" date="2016-07" db="EMBL/GenBank/DDBJ databases">
        <title>Pervasive Adenine N6-methylation of Active Genes in Fungi.</title>
        <authorList>
            <consortium name="DOE Joint Genome Institute"/>
            <person name="Mondo S.J."/>
            <person name="Dannebaum R.O."/>
            <person name="Kuo R.C."/>
            <person name="Labutti K."/>
            <person name="Haridas S."/>
            <person name="Kuo A."/>
            <person name="Salamov A."/>
            <person name="Ahrendt S.R."/>
            <person name="Lipzen A."/>
            <person name="Sullivan W."/>
            <person name="Andreopoulos W.B."/>
            <person name="Clum A."/>
            <person name="Lindquist E."/>
            <person name="Daum C."/>
            <person name="Ramamoorthy G.K."/>
            <person name="Gryganskyi A."/>
            <person name="Culley D."/>
            <person name="Magnuson J.K."/>
            <person name="James T.Y."/>
            <person name="O'Malley M.A."/>
            <person name="Stajich J.E."/>
            <person name="Spatafora J.W."/>
            <person name="Visel A."/>
            <person name="Grigoriev I.V."/>
        </authorList>
    </citation>
    <scope>NUCLEOTIDE SEQUENCE [LARGE SCALE GENOMIC DNA]</scope>
    <source>
        <strain evidence="1 2">PL171</strain>
    </source>
</reference>